<name>A0A4S2FXH2_9BACT</name>
<sequence>MKKKKIIMSWSENIVEVGFTGENDAMAAELFSVGTINDKSTSLTTSDGDTLTAKASGGITVAEEEGEPTLEVTTRVKEMDFDTEHLFTGAEENEDGELVVKSNNVEKEFSLKITPKNIGAKGLKARRCHVKFRPGSSEEEGSYVDLTFKILPCEDGELYRYFRVKKTDKENIKLASDIIAAQPKA</sequence>
<dbReference type="RefSeq" id="WP_128713513.1">
    <property type="nucleotide sequence ID" value="NZ_SRYD01000024.1"/>
</dbReference>
<dbReference type="AlphaFoldDB" id="A0A4S2FXH2"/>
<comment type="caution">
    <text evidence="1">The sequence shown here is derived from an EMBL/GenBank/DDBJ whole genome shotgun (WGS) entry which is preliminary data.</text>
</comment>
<evidence type="ECO:0000313" key="1">
    <source>
        <dbReference type="EMBL" id="TGY74165.1"/>
    </source>
</evidence>
<dbReference type="EMBL" id="SRYD01000024">
    <property type="protein sequence ID" value="TGY74165.1"/>
    <property type="molecule type" value="Genomic_DNA"/>
</dbReference>
<reference evidence="1 2" key="1">
    <citation type="submission" date="2019-04" db="EMBL/GenBank/DDBJ databases">
        <title>Microbes associate with the intestines of laboratory mice.</title>
        <authorList>
            <person name="Navarre W."/>
            <person name="Wong E."/>
            <person name="Huang K."/>
            <person name="Tropini C."/>
            <person name="Ng K."/>
            <person name="Yu B."/>
        </authorList>
    </citation>
    <scope>NUCLEOTIDE SEQUENCE [LARGE SCALE GENOMIC DNA]</scope>
    <source>
        <strain evidence="1 2">NM06_A21</strain>
    </source>
</reference>
<proteinExistence type="predicted"/>
<accession>A0A4S2FXH2</accession>
<protein>
    <submittedName>
        <fullName evidence="1">Uncharacterized protein</fullName>
    </submittedName>
</protein>
<gene>
    <name evidence="1" type="ORF">E5333_07000</name>
</gene>
<dbReference type="Proteomes" id="UP000306630">
    <property type="component" value="Unassembled WGS sequence"/>
</dbReference>
<evidence type="ECO:0000313" key="2">
    <source>
        <dbReference type="Proteomes" id="UP000306630"/>
    </source>
</evidence>
<organism evidence="1 2">
    <name type="scientific">Muribaculum intestinale</name>
    <dbReference type="NCBI Taxonomy" id="1796646"/>
    <lineage>
        <taxon>Bacteria</taxon>
        <taxon>Pseudomonadati</taxon>
        <taxon>Bacteroidota</taxon>
        <taxon>Bacteroidia</taxon>
        <taxon>Bacteroidales</taxon>
        <taxon>Muribaculaceae</taxon>
        <taxon>Muribaculum</taxon>
    </lineage>
</organism>